<sequence length="1974" mass="229425">MGNSRDSKPMKKQLTYCCPLKQYYSNETENLVNTLQILPRVIIYKKSLKMNNTYESIINITNKGLYKRLLVYTTDSSDTTVRVYPTELTDNFLQPDQSLQITVSVEPIAKLKINRRRHVFIRSEHPNIIFSIPIIVVCKDDANISLPSSIVFAPTTVNSCTYYEMILYNRSANKLQFNLKCSDLNLIINAKSFNILRKDYGKILLKLYCKDMGIVVDNLKLKFSTGENFDINYTHEPLRCSLFVNYKNINFSSLKFKREEIQKFSICNESLTDIVFYVNFISLEEYKRKSTSLLSTQILEESPLESNENLSPIDKYPFRHFEFKPKCFTIPNNTSFPVQITFRPIMHKDFQPTDYVHSPFNITSALSVSWNDAQKNICLSGKIIGPEIQILPAVLDLRQVYFAEEHCAVIKAVNNDEMCDAHVYLHDVINRETAHIEVTPAEGFILKPYQSNTFKIQFYCTVVGKFMVKLEFKVKNGGIYSMLIKGYSQHIRVKCFPDIVDYGEIPIAIPQKRLVLLMNPLTVPITVQCTVRNDGNETPLILNARNIEEHLPITVNDPFYYAQLSAKAENIDGSVLSELEDLEFKFDCEGPENSVISVRSLMDDNSSCSSEFDKLALDFIPDMSHKFVSNVKNINIFDKPELEKRVLEEALNALLKTPYFSAIEKYKNYTQMDWNTLATDPQEIYCNNEIIRLKPNTGKVIAIIVIPNIVGYQHKYIELRVCPLMQPSTNNALNNSSQIVETEHMISKLWLEYNCSVPEIKWNNEVILQDKIYAGEFYDFQMLFENTSNIGGFFYYDVIPHSNLGIMEFTNSEWKYFIEPGSKLFVPCKVKFNKLGFITLAGLFFTFFLSIKFVGVYACYPFHIKAQVFPPKVNFIPRSISKLVDVLEPIKLYIFIENATPTTTWFQLKLKDDSCMNIEPMGGQLAPTGQIMYVTLNALYKDPGTHKNVLYIASEFASIEKIPITIHVKGIPIFFEPEIRDQHLNIDTILSNTEEDYYADKPNFSKQIKVVNKGLRNYRLSIARIKSSAKPTCSLNSSKAKLTLKPNNLLISPLASNYFNIFINCCENTTVYSEFRIQLTDHSDVKHMETSSFILSTTFIMPQLTWNRREITMNYYRRHKFNEHEQWETIKLRNNTVNRVDCVNLKISGPFKIKELFEHNYENELNFSMASFETKQLFIMLNKNAIRNRLNTYYEGCITCYANSRAQKSVRLKLMVFIPKISIKQNQMTLFVQNVEGATYIELENTGEVPAIYKWKKLNEEWHYIKEDDDTQQVASMILTDLIQMLELENVDPDLDTEPNMTLRYQKYKCVLKPIKDPIEVKDILNEIMENLDLKGRRYKLCYQEDLTTANNPKTNDIHFSLQSIDHTQTDINVVKDIEQFNEETNEELKDHLNSQTIYFNRKFEPTSSAASAIAEEISNENTCVYHTLDHVLDHLKLDDSNVLSLPSSETCDLKNSVYFFDKCGLLQKNQKEMCVLHIPPIRRGFEVRSIFQLDVVGGKSQQLEMIFVNLDKTVTLSKETIYLGLKPWYEQFRTKTYIQNTTNYQVSIKIKQDQKNLNKLPRIALGHINIKVNKMLQLLPFQTTNIRTEGTMGFNEEFKQNLKIIVNENEELILKINGHGIMPILIISKPLLPLAPQDQLEISEEYHLLKKLFYLEIFKSITEKDDDYLKGLNEEGNVLQEIPSFSTDLSEMENSSETAETLINLKREQRFFNLIQTYILVNNNEDLPNSTVLEQLLQTEKFINQLRVNTENCSILNSLYQNYLQHQKNSQDQMRINLKHFTIQSLPFELRTNILDMGKVYLNQYFKFVLKLEFIGPGELGAAVRSVVKIPGLTIDLEVVDKYVTDDLIYYRNDKNTTLCDKPYLNISERQLDAETNPKLKHAHSYDINILQEHQRNIQIKERKCIKNYYNSLNTTIYKDQKHHFTYCKIFTNKTISQTKINVIILFRPQRTHYKHKQNLEDYLYIDVSLKYK</sequence>
<organism evidence="1 2">
    <name type="scientific">Lucilia cuprina</name>
    <name type="common">Green bottle fly</name>
    <name type="synonym">Australian sheep blowfly</name>
    <dbReference type="NCBI Taxonomy" id="7375"/>
    <lineage>
        <taxon>Eukaryota</taxon>
        <taxon>Metazoa</taxon>
        <taxon>Ecdysozoa</taxon>
        <taxon>Arthropoda</taxon>
        <taxon>Hexapoda</taxon>
        <taxon>Insecta</taxon>
        <taxon>Pterygota</taxon>
        <taxon>Neoptera</taxon>
        <taxon>Endopterygota</taxon>
        <taxon>Diptera</taxon>
        <taxon>Brachycera</taxon>
        <taxon>Muscomorpha</taxon>
        <taxon>Oestroidea</taxon>
        <taxon>Calliphoridae</taxon>
        <taxon>Luciliinae</taxon>
        <taxon>Lucilia</taxon>
    </lineage>
</organism>
<dbReference type="Gene3D" id="2.60.40.10">
    <property type="entry name" value="Immunoglobulins"/>
    <property type="match status" value="2"/>
</dbReference>
<evidence type="ECO:0000313" key="2">
    <source>
        <dbReference type="Proteomes" id="UP000037069"/>
    </source>
</evidence>
<reference evidence="1 2" key="1">
    <citation type="journal article" date="2015" name="Nat. Commun.">
        <title>Lucilia cuprina genome unlocks parasitic fly biology to underpin future interventions.</title>
        <authorList>
            <person name="Anstead C.A."/>
            <person name="Korhonen P.K."/>
            <person name="Young N.D."/>
            <person name="Hall R.S."/>
            <person name="Jex A.R."/>
            <person name="Murali S.C."/>
            <person name="Hughes D.S."/>
            <person name="Lee S.F."/>
            <person name="Perry T."/>
            <person name="Stroehlein A.J."/>
            <person name="Ansell B.R."/>
            <person name="Breugelmans B."/>
            <person name="Hofmann A."/>
            <person name="Qu J."/>
            <person name="Dugan S."/>
            <person name="Lee S.L."/>
            <person name="Chao H."/>
            <person name="Dinh H."/>
            <person name="Han Y."/>
            <person name="Doddapaneni H.V."/>
            <person name="Worley K.C."/>
            <person name="Muzny D.M."/>
            <person name="Ioannidis P."/>
            <person name="Waterhouse R.M."/>
            <person name="Zdobnov E.M."/>
            <person name="James P.J."/>
            <person name="Bagnall N.H."/>
            <person name="Kotze A.C."/>
            <person name="Gibbs R.A."/>
            <person name="Richards S."/>
            <person name="Batterham P."/>
            <person name="Gasser R.B."/>
        </authorList>
    </citation>
    <scope>NUCLEOTIDE SEQUENCE [LARGE SCALE GENOMIC DNA]</scope>
    <source>
        <strain evidence="1 2">LS</strain>
        <tissue evidence="1">Full body</tissue>
    </source>
</reference>
<name>A0A0L0BQU5_LUCCU</name>
<dbReference type="OMA" id="MDWNAIP"/>
<accession>A0A0L0BQU5</accession>
<dbReference type="OrthoDB" id="8014496at2759"/>
<dbReference type="InterPro" id="IPR013783">
    <property type="entry name" value="Ig-like_fold"/>
</dbReference>
<dbReference type="InterPro" id="IPR033305">
    <property type="entry name" value="Hydin-like"/>
</dbReference>
<dbReference type="GO" id="GO:0005930">
    <property type="term" value="C:axoneme"/>
    <property type="evidence" value="ECO:0007669"/>
    <property type="project" value="TreeGrafter"/>
</dbReference>
<keyword evidence="2" id="KW-1185">Reference proteome</keyword>
<dbReference type="PANTHER" id="PTHR23053">
    <property type="entry name" value="DLEC1 DELETED IN LUNG AND ESOPHAGEAL CANCER 1"/>
    <property type="match status" value="1"/>
</dbReference>
<evidence type="ECO:0000313" key="1">
    <source>
        <dbReference type="EMBL" id="KNC22402.1"/>
    </source>
</evidence>
<evidence type="ECO:0008006" key="3">
    <source>
        <dbReference type="Google" id="ProtNLM"/>
    </source>
</evidence>
<protein>
    <recommendedName>
        <fullName evidence="3">Hydrocephalus-inducing protein</fullName>
    </recommendedName>
</protein>
<dbReference type="Proteomes" id="UP000037069">
    <property type="component" value="Unassembled WGS sequence"/>
</dbReference>
<proteinExistence type="predicted"/>
<dbReference type="GO" id="GO:0003341">
    <property type="term" value="P:cilium movement"/>
    <property type="evidence" value="ECO:0007669"/>
    <property type="project" value="TreeGrafter"/>
</dbReference>
<comment type="caution">
    <text evidence="1">The sequence shown here is derived from an EMBL/GenBank/DDBJ whole genome shotgun (WGS) entry which is preliminary data.</text>
</comment>
<dbReference type="EMBL" id="JRES01001507">
    <property type="protein sequence ID" value="KNC22402.1"/>
    <property type="molecule type" value="Genomic_DNA"/>
</dbReference>
<gene>
    <name evidence="1" type="ORF">FF38_04659</name>
</gene>
<dbReference type="STRING" id="7375.A0A0L0BQU5"/>
<dbReference type="PANTHER" id="PTHR23053:SF0">
    <property type="entry name" value="HYDROCEPHALUS-INDUCING PROTEIN HOMOLOG"/>
    <property type="match status" value="1"/>
</dbReference>
<feature type="non-terminal residue" evidence="1">
    <location>
        <position position="1974"/>
    </location>
</feature>
<dbReference type="GO" id="GO:1904158">
    <property type="term" value="P:axonemal central apparatus assembly"/>
    <property type="evidence" value="ECO:0007669"/>
    <property type="project" value="TreeGrafter"/>
</dbReference>